<keyword evidence="1" id="KW-0812">Transmembrane</keyword>
<evidence type="ECO:0000256" key="1">
    <source>
        <dbReference type="SAM" id="Phobius"/>
    </source>
</evidence>
<dbReference type="AlphaFoldDB" id="A0A1G9FTQ9"/>
<dbReference type="EMBL" id="FNEK01000059">
    <property type="protein sequence ID" value="SDK91799.1"/>
    <property type="molecule type" value="Genomic_DNA"/>
</dbReference>
<keyword evidence="1" id="KW-0472">Membrane</keyword>
<feature type="transmembrane region" description="Helical" evidence="1">
    <location>
        <begin position="195"/>
        <end position="215"/>
    </location>
</feature>
<feature type="transmembrane region" description="Helical" evidence="1">
    <location>
        <begin position="61"/>
        <end position="80"/>
    </location>
</feature>
<dbReference type="RefSeq" id="WP_093161865.1">
    <property type="nucleotide sequence ID" value="NZ_FNEK01000059.1"/>
</dbReference>
<proteinExistence type="predicted"/>
<dbReference type="OrthoDB" id="8275860at2"/>
<evidence type="ECO:0008006" key="4">
    <source>
        <dbReference type="Google" id="ProtNLM"/>
    </source>
</evidence>
<keyword evidence="1" id="KW-1133">Transmembrane helix</keyword>
<reference evidence="2 3" key="1">
    <citation type="submission" date="2016-10" db="EMBL/GenBank/DDBJ databases">
        <authorList>
            <person name="de Groot N.N."/>
        </authorList>
    </citation>
    <scope>NUCLEOTIDE SEQUENCE [LARGE SCALE GENOMIC DNA]</scope>
    <source>
        <strain evidence="2 3">DSM 25294</strain>
    </source>
</reference>
<evidence type="ECO:0000313" key="3">
    <source>
        <dbReference type="Proteomes" id="UP000199382"/>
    </source>
</evidence>
<feature type="transmembrane region" description="Helical" evidence="1">
    <location>
        <begin position="36"/>
        <end position="54"/>
    </location>
</feature>
<protein>
    <recommendedName>
        <fullName evidence="4">O-antigen ligase</fullName>
    </recommendedName>
</protein>
<feature type="transmembrane region" description="Helical" evidence="1">
    <location>
        <begin position="86"/>
        <end position="110"/>
    </location>
</feature>
<organism evidence="2 3">
    <name type="scientific">Aliiruegeria lutimaris</name>
    <dbReference type="NCBI Taxonomy" id="571298"/>
    <lineage>
        <taxon>Bacteria</taxon>
        <taxon>Pseudomonadati</taxon>
        <taxon>Pseudomonadota</taxon>
        <taxon>Alphaproteobacteria</taxon>
        <taxon>Rhodobacterales</taxon>
        <taxon>Roseobacteraceae</taxon>
        <taxon>Aliiruegeria</taxon>
    </lineage>
</organism>
<feature type="transmembrane region" description="Helical" evidence="1">
    <location>
        <begin position="384"/>
        <end position="402"/>
    </location>
</feature>
<feature type="transmembrane region" description="Helical" evidence="1">
    <location>
        <begin position="345"/>
        <end position="372"/>
    </location>
</feature>
<name>A0A1G9FTQ9_9RHOB</name>
<dbReference type="PANTHER" id="PTHR37422:SF13">
    <property type="entry name" value="LIPOPOLYSACCHARIDE BIOSYNTHESIS PROTEIN PA4999-RELATED"/>
    <property type="match status" value="1"/>
</dbReference>
<gene>
    <name evidence="2" type="ORF">SAMN04488026_105920</name>
</gene>
<feature type="transmembrane region" description="Helical" evidence="1">
    <location>
        <begin position="260"/>
        <end position="282"/>
    </location>
</feature>
<evidence type="ECO:0000313" key="2">
    <source>
        <dbReference type="EMBL" id="SDK91799.1"/>
    </source>
</evidence>
<feature type="transmembrane region" description="Helical" evidence="1">
    <location>
        <begin position="227"/>
        <end position="253"/>
    </location>
</feature>
<dbReference type="PANTHER" id="PTHR37422">
    <property type="entry name" value="TEICHURONIC ACID BIOSYNTHESIS PROTEIN TUAE"/>
    <property type="match status" value="1"/>
</dbReference>
<keyword evidence="3" id="KW-1185">Reference proteome</keyword>
<sequence length="451" mass="48771">MTRVRRFSTPVTELPVGQLAGAVAEGRELPAQRRHGAARAAGILAAIAVALSPMNYLRMQGIYVTASDAAMILAFILLLVNHRLPLHFFGSATGFWFVCFLLFCGGLTLGSLVNGEPKALPSVYAQYFFSLVVLPMVLAGRSYPEVVALIKVLVAALVGVMLFGIYVFHFVDDPSTRLVSGSGRMRSLIERENECAALAGIGMVFVLGLNFLGHLRRGWLVISLPVLGYGVLLTGSNSGLIVSLLGVSTIVLFCGSARHVLLTCGLILACGASALLFGEMFLPEVFQERVLNALLTHDVSVAGTFEDRAQLLGEAMHTARGTLMIGLGVDQYREISAFGAPVHNVYLLVLTEGGAMLLFGLVGLLLTGVFVAVQAIRADHSRKVGALTLTVLLIFALMLYMFPTFYARFWNVPVILAIALSASRLMEVHDAPKQDRRTTSLGEKPFWRMER</sequence>
<accession>A0A1G9FTQ9</accession>
<dbReference type="Proteomes" id="UP000199382">
    <property type="component" value="Unassembled WGS sequence"/>
</dbReference>
<dbReference type="STRING" id="571298.SAMN04488026_105920"/>
<feature type="transmembrane region" description="Helical" evidence="1">
    <location>
        <begin position="146"/>
        <end position="168"/>
    </location>
</feature>
<dbReference type="InterPro" id="IPR051533">
    <property type="entry name" value="WaaL-like"/>
</dbReference>